<accession>A0ACC2ZS13</accession>
<organism evidence="1 2">
    <name type="scientific">Neophaeococcomyces mojaviensis</name>
    <dbReference type="NCBI Taxonomy" id="3383035"/>
    <lineage>
        <taxon>Eukaryota</taxon>
        <taxon>Fungi</taxon>
        <taxon>Dikarya</taxon>
        <taxon>Ascomycota</taxon>
        <taxon>Pezizomycotina</taxon>
        <taxon>Eurotiomycetes</taxon>
        <taxon>Chaetothyriomycetidae</taxon>
        <taxon>Chaetothyriales</taxon>
        <taxon>Chaetothyriales incertae sedis</taxon>
        <taxon>Neophaeococcomyces</taxon>
    </lineage>
</organism>
<keyword evidence="2" id="KW-1185">Reference proteome</keyword>
<evidence type="ECO:0000313" key="1">
    <source>
        <dbReference type="EMBL" id="KAJ9650343.1"/>
    </source>
</evidence>
<sequence>MRPTYAPLSTRSSICLLQIETVNQGSILATLFTTELDSVPLYDALSYTWGCPLSPYLPSKKGKEAVAQQTIFLEYRGQSQRLYITPNLKDALIALQTINLAPLSTQRCAYLWVDAICINQSDLDEKAVQVRLMKNIYRQASKVLAWLGPEDEATSHVFEVIDNLSKFGPEKYKAVTPEDVGRPQIYVEKLGIQALNYRHWLSWVAFVHRPYFKRVWIVQENILAQDLIVVCGERVLPWTAMLSTFNFLYYSGWRINLYIGQMGINNILPPRSELGIFAKLVESRIDSGAGAHQLFHGRKGTLVAGKQWPLEN</sequence>
<dbReference type="EMBL" id="JAPDRQ010000353">
    <property type="protein sequence ID" value="KAJ9650343.1"/>
    <property type="molecule type" value="Genomic_DNA"/>
</dbReference>
<evidence type="ECO:0000313" key="2">
    <source>
        <dbReference type="Proteomes" id="UP001172386"/>
    </source>
</evidence>
<protein>
    <submittedName>
        <fullName evidence="1">Uncharacterized protein</fullName>
    </submittedName>
</protein>
<gene>
    <name evidence="1" type="ORF">H2198_010351</name>
</gene>
<reference evidence="1" key="1">
    <citation type="submission" date="2022-10" db="EMBL/GenBank/DDBJ databases">
        <title>Culturing micro-colonial fungi from biological soil crusts in the Mojave desert and describing Neophaeococcomyces mojavensis, and introducing the new genera and species Taxawa tesnikishii.</title>
        <authorList>
            <person name="Kurbessoian T."/>
            <person name="Stajich J.E."/>
        </authorList>
    </citation>
    <scope>NUCLEOTIDE SEQUENCE</scope>
    <source>
        <strain evidence="1">JES_112</strain>
    </source>
</reference>
<dbReference type="Proteomes" id="UP001172386">
    <property type="component" value="Unassembled WGS sequence"/>
</dbReference>
<name>A0ACC2ZS13_9EURO</name>
<comment type="caution">
    <text evidence="1">The sequence shown here is derived from an EMBL/GenBank/DDBJ whole genome shotgun (WGS) entry which is preliminary data.</text>
</comment>
<proteinExistence type="predicted"/>